<dbReference type="InterPro" id="IPR055355">
    <property type="entry name" value="ZP-C"/>
</dbReference>
<proteinExistence type="predicted"/>
<keyword evidence="3" id="KW-0812">Transmembrane</keyword>
<dbReference type="SMART" id="SM00241">
    <property type="entry name" value="ZP"/>
    <property type="match status" value="1"/>
</dbReference>
<dbReference type="EMBL" id="JARGDH010000002">
    <property type="protein sequence ID" value="KAL0277611.1"/>
    <property type="molecule type" value="Genomic_DNA"/>
</dbReference>
<feature type="compositionally biased region" description="Polar residues" evidence="2">
    <location>
        <begin position="134"/>
        <end position="150"/>
    </location>
</feature>
<dbReference type="AlphaFoldDB" id="A0AAW2I6W5"/>
<feature type="compositionally biased region" description="Polar residues" evidence="2">
    <location>
        <begin position="103"/>
        <end position="112"/>
    </location>
</feature>
<protein>
    <recommendedName>
        <fullName evidence="5">ZP domain-containing protein</fullName>
    </recommendedName>
</protein>
<dbReference type="InterPro" id="IPR056953">
    <property type="entry name" value="CUT_N"/>
</dbReference>
<evidence type="ECO:0000256" key="4">
    <source>
        <dbReference type="SAM" id="SignalP"/>
    </source>
</evidence>
<feature type="region of interest" description="Disordered" evidence="2">
    <location>
        <begin position="70"/>
        <end position="195"/>
    </location>
</feature>
<feature type="compositionally biased region" description="Pro residues" evidence="2">
    <location>
        <begin position="113"/>
        <end position="133"/>
    </location>
</feature>
<dbReference type="Gene3D" id="2.60.40.4100">
    <property type="entry name" value="Zona pellucida, ZP-C domain"/>
    <property type="match status" value="1"/>
</dbReference>
<evidence type="ECO:0000259" key="5">
    <source>
        <dbReference type="PROSITE" id="PS51034"/>
    </source>
</evidence>
<feature type="compositionally biased region" description="Polar residues" evidence="2">
    <location>
        <begin position="158"/>
        <end position="188"/>
    </location>
</feature>
<feature type="chain" id="PRO_5043699659" description="ZP domain-containing protein" evidence="4">
    <location>
        <begin position="23"/>
        <end position="567"/>
    </location>
</feature>
<keyword evidence="3" id="KW-1133">Transmembrane helix</keyword>
<organism evidence="6">
    <name type="scientific">Menopon gallinae</name>
    <name type="common">poultry shaft louse</name>
    <dbReference type="NCBI Taxonomy" id="328185"/>
    <lineage>
        <taxon>Eukaryota</taxon>
        <taxon>Metazoa</taxon>
        <taxon>Ecdysozoa</taxon>
        <taxon>Arthropoda</taxon>
        <taxon>Hexapoda</taxon>
        <taxon>Insecta</taxon>
        <taxon>Pterygota</taxon>
        <taxon>Neoptera</taxon>
        <taxon>Paraneoptera</taxon>
        <taxon>Psocodea</taxon>
        <taxon>Troctomorpha</taxon>
        <taxon>Phthiraptera</taxon>
        <taxon>Amblycera</taxon>
        <taxon>Menoponidae</taxon>
        <taxon>Menopon</taxon>
    </lineage>
</organism>
<dbReference type="Pfam" id="PF00100">
    <property type="entry name" value="Zona_pellucida"/>
    <property type="match status" value="1"/>
</dbReference>
<evidence type="ECO:0000313" key="6">
    <source>
        <dbReference type="EMBL" id="KAL0277611.1"/>
    </source>
</evidence>
<dbReference type="PROSITE" id="PS51034">
    <property type="entry name" value="ZP_2"/>
    <property type="match status" value="1"/>
</dbReference>
<keyword evidence="3" id="KW-0472">Membrane</keyword>
<comment type="caution">
    <text evidence="6">The sequence shown here is derived from an EMBL/GenBank/DDBJ whole genome shotgun (WGS) entry which is preliminary data.</text>
</comment>
<feature type="compositionally biased region" description="Polar residues" evidence="2">
    <location>
        <begin position="70"/>
        <end position="81"/>
    </location>
</feature>
<accession>A0AAW2I6W5</accession>
<name>A0AAW2I6W5_9NEOP</name>
<keyword evidence="1" id="KW-1015">Disulfide bond</keyword>
<dbReference type="PANTHER" id="PTHR46560:SF4">
    <property type="entry name" value="DUSKY"/>
    <property type="match status" value="1"/>
</dbReference>
<dbReference type="InterPro" id="IPR001507">
    <property type="entry name" value="ZP_dom"/>
</dbReference>
<evidence type="ECO:0000256" key="3">
    <source>
        <dbReference type="SAM" id="Phobius"/>
    </source>
</evidence>
<dbReference type="InterPro" id="IPR042235">
    <property type="entry name" value="ZP-C_dom"/>
</dbReference>
<evidence type="ECO:0000256" key="2">
    <source>
        <dbReference type="SAM" id="MobiDB-lite"/>
    </source>
</evidence>
<dbReference type="Gene3D" id="2.60.40.3210">
    <property type="entry name" value="Zona pellucida, ZP-N domain"/>
    <property type="match status" value="1"/>
</dbReference>
<dbReference type="Pfam" id="PF25057">
    <property type="entry name" value="CUT_N"/>
    <property type="match status" value="1"/>
</dbReference>
<reference evidence="6" key="1">
    <citation type="journal article" date="2024" name="Gigascience">
        <title>Chromosome-level genome of the poultry shaft louse Menopon gallinae provides insight into the host-switching and adaptive evolution of parasitic lice.</title>
        <authorList>
            <person name="Xu Y."/>
            <person name="Ma L."/>
            <person name="Liu S."/>
            <person name="Liang Y."/>
            <person name="Liu Q."/>
            <person name="He Z."/>
            <person name="Tian L."/>
            <person name="Duan Y."/>
            <person name="Cai W."/>
            <person name="Li H."/>
            <person name="Song F."/>
        </authorList>
    </citation>
    <scope>NUCLEOTIDE SEQUENCE</scope>
    <source>
        <strain evidence="6">Cailab_2023a</strain>
    </source>
</reference>
<feature type="signal peptide" evidence="4">
    <location>
        <begin position="1"/>
        <end position="22"/>
    </location>
</feature>
<gene>
    <name evidence="6" type="ORF">PYX00_004845</name>
</gene>
<feature type="transmembrane region" description="Helical" evidence="3">
    <location>
        <begin position="534"/>
        <end position="557"/>
    </location>
</feature>
<feature type="domain" description="ZP" evidence="5">
    <location>
        <begin position="223"/>
        <end position="474"/>
    </location>
</feature>
<evidence type="ECO:0000256" key="1">
    <source>
        <dbReference type="ARBA" id="ARBA00023157"/>
    </source>
</evidence>
<keyword evidence="4" id="KW-0732">Signal</keyword>
<sequence>MTNLPFCLLIVFVIGMFRPINGDVEILSPKQEIEKIRELARMIRQTDNPSELTVQNLLMWLQGKYDAQVNGNRRTRQQQPSREYLPAKDDNLGVSRPRPFQRPQPTLSTPSQRPYPQPVDQPGYEPYPNPGTTPKPQFNYPEQPTYTQRPTFGESYPDQGSQNLPTSRPRPTSTELNYFQGSTSQPSGTGFEYEQEGNKQNEIGGVAGDDEAHPPHIHDINVQCAKDMMTITIEFNRVFNGVIYSKGFYNYEKCRYVNENSGQTKYTFTVSLDSCGTQFVDQFAQGGQAYLENTLVLQNEAGIQEVWDTVRMVRCLWEGSIKQDLSVSLVIGMLAQEVVTFSGDTGRARLDIQVGRGPFAPAANGLVKIGEIMTLVVYVEGDPGFDVVVRQCQARDSAGTNSIQLFDERGCVLKPKLFGAFQKTRETGNTGASVIAYAFFSAFKFPDEMDLLIECNVELCKTDCEMCPDPQKFEPGKRRRRDVGFNETLGDFGSRVSGRFRVVSEDDISDLAIREHYIQLTGKHDGICMSTQGFLFSSLLILALLLSSSVTTAVLWLKLQKTPSSKI</sequence>
<dbReference type="PANTHER" id="PTHR46560">
    <property type="entry name" value="CYPHER, ISOFORM B"/>
    <property type="match status" value="1"/>
</dbReference>